<protein>
    <submittedName>
        <fullName evidence="1">Uncharacterized protein</fullName>
    </submittedName>
</protein>
<proteinExistence type="predicted"/>
<feature type="non-terminal residue" evidence="1">
    <location>
        <position position="1"/>
    </location>
</feature>
<sequence>VKVDRYTRITLTVIALSLSTLAINYIVAPQPATAAAPAEGGGRYQLVIGESSIVVIDTTSGTLYYANNVFSTTKRATFLNTETGYPRVTR</sequence>
<gene>
    <name evidence="1" type="ORF">METZ01_LOCUS158659</name>
</gene>
<reference evidence="1" key="1">
    <citation type="submission" date="2018-05" db="EMBL/GenBank/DDBJ databases">
        <authorList>
            <person name="Lanie J.A."/>
            <person name="Ng W.-L."/>
            <person name="Kazmierczak K.M."/>
            <person name="Andrzejewski T.M."/>
            <person name="Davidsen T.M."/>
            <person name="Wayne K.J."/>
            <person name="Tettelin H."/>
            <person name="Glass J.I."/>
            <person name="Rusch D."/>
            <person name="Podicherti R."/>
            <person name="Tsui H.-C.T."/>
            <person name="Winkler M.E."/>
        </authorList>
    </citation>
    <scope>NUCLEOTIDE SEQUENCE</scope>
</reference>
<evidence type="ECO:0000313" key="1">
    <source>
        <dbReference type="EMBL" id="SVB05805.1"/>
    </source>
</evidence>
<accession>A0A382AW92</accession>
<dbReference type="AlphaFoldDB" id="A0A382AW92"/>
<name>A0A382AW92_9ZZZZ</name>
<organism evidence="1">
    <name type="scientific">marine metagenome</name>
    <dbReference type="NCBI Taxonomy" id="408172"/>
    <lineage>
        <taxon>unclassified sequences</taxon>
        <taxon>metagenomes</taxon>
        <taxon>ecological metagenomes</taxon>
    </lineage>
</organism>
<dbReference type="EMBL" id="UINC01027115">
    <property type="protein sequence ID" value="SVB05805.1"/>
    <property type="molecule type" value="Genomic_DNA"/>
</dbReference>